<evidence type="ECO:0000313" key="3">
    <source>
        <dbReference type="Proteomes" id="UP000308230"/>
    </source>
</evidence>
<dbReference type="RefSeq" id="WP_138123598.1">
    <property type="nucleotide sequence ID" value="NZ_SWLG01000003.1"/>
</dbReference>
<dbReference type="GO" id="GO:0005737">
    <property type="term" value="C:cytoplasm"/>
    <property type="evidence" value="ECO:0007669"/>
    <property type="project" value="InterPro"/>
</dbReference>
<dbReference type="GO" id="GO:0016301">
    <property type="term" value="F:kinase activity"/>
    <property type="evidence" value="ECO:0007669"/>
    <property type="project" value="TreeGrafter"/>
</dbReference>
<dbReference type="SUPFAM" id="SSF141530">
    <property type="entry name" value="PTSIIA/GutA-like"/>
    <property type="match status" value="1"/>
</dbReference>
<dbReference type="InterPro" id="IPR004716">
    <property type="entry name" value="PTS_IIA_glucitol/sorbitol-sp"/>
</dbReference>
<feature type="modified residue" description="Phosphohistidine; by HPr" evidence="1">
    <location>
        <position position="40"/>
    </location>
</feature>
<name>A0A5R9F7S3_9BACL</name>
<dbReference type="PROSITE" id="PS51097">
    <property type="entry name" value="PTS_EIIA_TYPE_5"/>
    <property type="match status" value="1"/>
</dbReference>
<dbReference type="InterPro" id="IPR036665">
    <property type="entry name" value="PTS_IIA_glucitol/sorbitol_sf"/>
</dbReference>
<accession>A0A5R9F7S3</accession>
<dbReference type="OrthoDB" id="7065254at2"/>
<dbReference type="PANTHER" id="PTHR40398">
    <property type="entry name" value="PTS SYSTEM GLUCITOL/SORBITOL-SPECIFIC EIIA COMPONENT"/>
    <property type="match status" value="1"/>
</dbReference>
<evidence type="ECO:0000313" key="2">
    <source>
        <dbReference type="EMBL" id="TLS38376.1"/>
    </source>
</evidence>
<comment type="caution">
    <text evidence="2">The sequence shown here is derived from an EMBL/GenBank/DDBJ whole genome shotgun (WGS) entry which is preliminary data.</text>
</comment>
<dbReference type="EMBL" id="SWLG01000003">
    <property type="protein sequence ID" value="TLS38376.1"/>
    <property type="molecule type" value="Genomic_DNA"/>
</dbReference>
<organism evidence="2 3">
    <name type="scientific">Exobacillus caeni</name>
    <dbReference type="NCBI Taxonomy" id="2574798"/>
    <lineage>
        <taxon>Bacteria</taxon>
        <taxon>Bacillati</taxon>
        <taxon>Bacillota</taxon>
        <taxon>Bacilli</taxon>
        <taxon>Bacillales</taxon>
        <taxon>Guptibacillaceae</taxon>
        <taxon>Exobacillus</taxon>
    </lineage>
</organism>
<dbReference type="Proteomes" id="UP000308230">
    <property type="component" value="Unassembled WGS sequence"/>
</dbReference>
<evidence type="ECO:0000256" key="1">
    <source>
        <dbReference type="PROSITE-ProRule" id="PRU00420"/>
    </source>
</evidence>
<dbReference type="Pfam" id="PF03829">
    <property type="entry name" value="PTSIIA_gutA"/>
    <property type="match status" value="1"/>
</dbReference>
<proteinExistence type="predicted"/>
<protein>
    <submittedName>
        <fullName evidence="2">PTS sorbitol transporter subunit IIA</fullName>
    </submittedName>
</protein>
<dbReference type="Gene3D" id="2.40.33.40">
    <property type="entry name" value="Phosphotransferase system, glucitol/sorbitol-specific IIA component"/>
    <property type="match status" value="1"/>
</dbReference>
<dbReference type="GO" id="GO:0009401">
    <property type="term" value="P:phosphoenolpyruvate-dependent sugar phosphotransferase system"/>
    <property type="evidence" value="ECO:0007669"/>
    <property type="project" value="InterPro"/>
</dbReference>
<gene>
    <name evidence="2" type="ORF">FCL54_04335</name>
</gene>
<dbReference type="AlphaFoldDB" id="A0A5R9F7S3"/>
<dbReference type="GO" id="GO:0008982">
    <property type="term" value="F:protein-N(PI)-phosphohistidine-sugar phosphotransferase activity"/>
    <property type="evidence" value="ECO:0007669"/>
    <property type="project" value="InterPro"/>
</dbReference>
<dbReference type="PANTHER" id="PTHR40398:SF1">
    <property type="entry name" value="PTS SYSTEM GLUCITOL_SORBITOL-SPECIFIC EIIA COMPONENT"/>
    <property type="match status" value="1"/>
</dbReference>
<reference evidence="2 3" key="1">
    <citation type="submission" date="2019-04" db="EMBL/GenBank/DDBJ databases">
        <title>Bacillus caeni sp. nov., a bacterium isolated from mangrove sediment.</title>
        <authorList>
            <person name="Huang H."/>
            <person name="Mo K."/>
            <person name="Hu Y."/>
        </authorList>
    </citation>
    <scope>NUCLEOTIDE SEQUENCE [LARGE SCALE GENOMIC DNA]</scope>
    <source>
        <strain evidence="2 3">HB172195</strain>
    </source>
</reference>
<sequence>MSTTIVKEIGALVPTFKNDKIVILFGPQAPKELREMSVIHEFEDLTDEPLKVGGKIEFGDEVFTITAVGNKANDNFKELGHISIYFQENNEDILPGAVFASPDNFPTINEGTVIRFKD</sequence>
<keyword evidence="3" id="KW-1185">Reference proteome</keyword>